<dbReference type="EMBL" id="AZEU01000125">
    <property type="protein sequence ID" value="KRL45511.1"/>
    <property type="molecule type" value="Genomic_DNA"/>
</dbReference>
<dbReference type="SUPFAM" id="SSF47413">
    <property type="entry name" value="lambda repressor-like DNA-binding domains"/>
    <property type="match status" value="1"/>
</dbReference>
<keyword evidence="1" id="KW-1133">Transmembrane helix</keyword>
<keyword evidence="1" id="KW-0812">Transmembrane</keyword>
<dbReference type="Pfam" id="PF01381">
    <property type="entry name" value="HTH_3"/>
    <property type="match status" value="1"/>
</dbReference>
<keyword evidence="1" id="KW-0472">Membrane</keyword>
<feature type="transmembrane region" description="Helical" evidence="1">
    <location>
        <begin position="86"/>
        <end position="104"/>
    </location>
</feature>
<evidence type="ECO:0000313" key="3">
    <source>
        <dbReference type="EMBL" id="KRL45511.1"/>
    </source>
</evidence>
<reference evidence="3 4" key="1">
    <citation type="journal article" date="2015" name="Genome Announc.">
        <title>Expanding the biotechnology potential of lactobacilli through comparative genomics of 213 strains and associated genera.</title>
        <authorList>
            <person name="Sun Z."/>
            <person name="Harris H.M."/>
            <person name="McCann A."/>
            <person name="Guo C."/>
            <person name="Argimon S."/>
            <person name="Zhang W."/>
            <person name="Yang X."/>
            <person name="Jeffery I.B."/>
            <person name="Cooney J.C."/>
            <person name="Kagawa T.F."/>
            <person name="Liu W."/>
            <person name="Song Y."/>
            <person name="Salvetti E."/>
            <person name="Wrobel A."/>
            <person name="Rasinkangas P."/>
            <person name="Parkhill J."/>
            <person name="Rea M.C."/>
            <person name="O'Sullivan O."/>
            <person name="Ritari J."/>
            <person name="Douillard F.P."/>
            <person name="Paul Ross R."/>
            <person name="Yang R."/>
            <person name="Briner A.E."/>
            <person name="Felis G.E."/>
            <person name="de Vos W.M."/>
            <person name="Barrangou R."/>
            <person name="Klaenhammer T.R."/>
            <person name="Caufield P.W."/>
            <person name="Cui Y."/>
            <person name="Zhang H."/>
            <person name="O'Toole P.W."/>
        </authorList>
    </citation>
    <scope>NUCLEOTIDE SEQUENCE [LARGE SCALE GENOMIC DNA]</scope>
    <source>
        <strain evidence="3 4">DSM 13343</strain>
    </source>
</reference>
<gene>
    <name evidence="3" type="ORF">FD01_GL000669</name>
</gene>
<name>A0A0R1QKX1_9LACO</name>
<evidence type="ECO:0000313" key="4">
    <source>
        <dbReference type="Proteomes" id="UP000051790"/>
    </source>
</evidence>
<dbReference type="OrthoDB" id="9812495at2"/>
<dbReference type="InterPro" id="IPR001387">
    <property type="entry name" value="Cro/C1-type_HTH"/>
</dbReference>
<evidence type="ECO:0000256" key="1">
    <source>
        <dbReference type="SAM" id="Phobius"/>
    </source>
</evidence>
<dbReference type="Proteomes" id="UP000051790">
    <property type="component" value="Unassembled WGS sequence"/>
</dbReference>
<dbReference type="CDD" id="cd00093">
    <property type="entry name" value="HTH_XRE"/>
    <property type="match status" value="1"/>
</dbReference>
<feature type="transmembrane region" description="Helical" evidence="1">
    <location>
        <begin position="63"/>
        <end position="80"/>
    </location>
</feature>
<proteinExistence type="predicted"/>
<evidence type="ECO:0000259" key="2">
    <source>
        <dbReference type="PROSITE" id="PS50943"/>
    </source>
</evidence>
<comment type="caution">
    <text evidence="3">The sequence shown here is derived from an EMBL/GenBank/DDBJ whole genome shotgun (WGS) entry which is preliminary data.</text>
</comment>
<dbReference type="GO" id="GO:0003677">
    <property type="term" value="F:DNA binding"/>
    <property type="evidence" value="ECO:0007669"/>
    <property type="project" value="InterPro"/>
</dbReference>
<dbReference type="AlphaFoldDB" id="A0A0R1QKX1"/>
<organism evidence="3 4">
    <name type="scientific">Lacticaseibacillus manihotivorans DSM 13343 = JCM 12514</name>
    <dbReference type="NCBI Taxonomy" id="1423769"/>
    <lineage>
        <taxon>Bacteria</taxon>
        <taxon>Bacillati</taxon>
        <taxon>Bacillota</taxon>
        <taxon>Bacilli</taxon>
        <taxon>Lactobacillales</taxon>
        <taxon>Lactobacillaceae</taxon>
        <taxon>Lacticaseibacillus</taxon>
    </lineage>
</organism>
<protein>
    <recommendedName>
        <fullName evidence="2">HTH cro/C1-type domain-containing protein</fullName>
    </recommendedName>
</protein>
<keyword evidence="4" id="KW-1185">Reference proteome</keyword>
<dbReference type="PROSITE" id="PS50943">
    <property type="entry name" value="HTH_CROC1"/>
    <property type="match status" value="1"/>
</dbReference>
<accession>A0A0R1QKX1</accession>
<dbReference type="PATRIC" id="fig|1423769.4.peg.714"/>
<feature type="domain" description="HTH cro/C1-type" evidence="2">
    <location>
        <begin position="1"/>
        <end position="41"/>
    </location>
</feature>
<dbReference type="Gene3D" id="1.10.260.40">
    <property type="entry name" value="lambda repressor-like DNA-binding domains"/>
    <property type="match status" value="1"/>
</dbReference>
<sequence length="226" mass="26233">MAEKLHVTPQAISKWESGTSVPSLDNLLALYDLYNLSLDELVQAGPYFKKPFVVGRCFSWPKALIALSVWTLFNLIFTGFGYQPWWLFAIILVWGILMVVPLAFKDYWVIERDGICVTRFSPNPVKKWQQLVFGQPHEQMTYAEIHIATLYYHAKEPTSPFDFWRDTLTLQIEADTRQLELPIEISSGRFLPQLMSFLSRQHVQVNDPQHVIEALLLKGNLYETFH</sequence>
<dbReference type="InterPro" id="IPR010982">
    <property type="entry name" value="Lambda_DNA-bd_dom_sf"/>
</dbReference>